<name>A0ABD6FID0_9PSEU</name>
<keyword evidence="2" id="KW-1133">Transmembrane helix</keyword>
<evidence type="ECO:0000256" key="1">
    <source>
        <dbReference type="SAM" id="MobiDB-lite"/>
    </source>
</evidence>
<feature type="transmembrane region" description="Helical" evidence="2">
    <location>
        <begin position="256"/>
        <end position="280"/>
    </location>
</feature>
<keyword evidence="2" id="KW-0472">Membrane</keyword>
<protein>
    <submittedName>
        <fullName evidence="3">Uncharacterized protein</fullName>
    </submittedName>
</protein>
<feature type="region of interest" description="Disordered" evidence="1">
    <location>
        <begin position="1"/>
        <end position="133"/>
    </location>
</feature>
<accession>A0ABD6FID0</accession>
<feature type="transmembrane region" description="Helical" evidence="2">
    <location>
        <begin position="233"/>
        <end position="250"/>
    </location>
</feature>
<organism evidence="3 4">
    <name type="scientific">Thermocrispum agreste</name>
    <dbReference type="NCBI Taxonomy" id="37925"/>
    <lineage>
        <taxon>Bacteria</taxon>
        <taxon>Bacillati</taxon>
        <taxon>Actinomycetota</taxon>
        <taxon>Actinomycetes</taxon>
        <taxon>Pseudonocardiales</taxon>
        <taxon>Pseudonocardiaceae</taxon>
        <taxon>Thermocrispum</taxon>
    </lineage>
</organism>
<feature type="compositionally biased region" description="Basic and acidic residues" evidence="1">
    <location>
        <begin position="1"/>
        <end position="28"/>
    </location>
</feature>
<keyword evidence="2" id="KW-0812">Transmembrane</keyword>
<proteinExistence type="predicted"/>
<gene>
    <name evidence="3" type="ORF">DIU77_016295</name>
</gene>
<dbReference type="EMBL" id="QGUI02000279">
    <property type="protein sequence ID" value="MFO7193805.1"/>
    <property type="molecule type" value="Genomic_DNA"/>
</dbReference>
<evidence type="ECO:0000313" key="4">
    <source>
        <dbReference type="Proteomes" id="UP000249324"/>
    </source>
</evidence>
<feature type="compositionally biased region" description="Low complexity" evidence="1">
    <location>
        <begin position="46"/>
        <end position="59"/>
    </location>
</feature>
<dbReference type="Proteomes" id="UP000249324">
    <property type="component" value="Unassembled WGS sequence"/>
</dbReference>
<reference evidence="3 4" key="1">
    <citation type="journal article" date="2021" name="BMC Genomics">
        <title>Genome-resolved metagenome and metatranscriptome analyses of thermophilic composting reveal key bacterial players and their metabolic interactions.</title>
        <authorList>
            <person name="Braga L.P.P."/>
            <person name="Pereira R.V."/>
            <person name="Martins L.F."/>
            <person name="Moura L.M.S."/>
            <person name="Sanchez F.B."/>
            <person name="Patane J.S.L."/>
            <person name="da Silva A.M."/>
            <person name="Setubal J.C."/>
        </authorList>
    </citation>
    <scope>NUCLEOTIDE SEQUENCE [LARGE SCALE GENOMIC DNA]</scope>
    <source>
        <strain evidence="3">ZC4RG45</strain>
    </source>
</reference>
<feature type="compositionally biased region" description="Gly residues" evidence="1">
    <location>
        <begin position="62"/>
        <end position="74"/>
    </location>
</feature>
<sequence length="294" mass="30628">MTDRSPSPRREWDAGDPRPGDEPDRDVPEPPSSLGAPAEPGPDRTASAPLASDDPLAAPELGQGGPHTGVGPGRAGPSPAAQARPGGRLNWHDPELPEEEPSGGPGYSDPTDPLEREAAGLPPLDSGPRSTVPPPREITVSLALWLAAAAATALAFVLMIVDVDDIAEANVAAYNRAVEAGDPIMRTDITADDVRAGASGLVWLLGSGGVMLAMLVVTFAYRMREGTRSARTVLVALALVVVAFCGFMPAEYVNPAHWAGLVLGGVAAVLLFLPAANAYLPKIQAPKRRWRGDR</sequence>
<feature type="transmembrane region" description="Helical" evidence="2">
    <location>
        <begin position="138"/>
        <end position="161"/>
    </location>
</feature>
<evidence type="ECO:0000313" key="3">
    <source>
        <dbReference type="EMBL" id="MFO7193805.1"/>
    </source>
</evidence>
<comment type="caution">
    <text evidence="3">The sequence shown here is derived from an EMBL/GenBank/DDBJ whole genome shotgun (WGS) entry which is preliminary data.</text>
</comment>
<evidence type="ECO:0000256" key="2">
    <source>
        <dbReference type="SAM" id="Phobius"/>
    </source>
</evidence>
<dbReference type="AlphaFoldDB" id="A0ABD6FID0"/>
<feature type="transmembrane region" description="Helical" evidence="2">
    <location>
        <begin position="201"/>
        <end position="221"/>
    </location>
</feature>